<dbReference type="EMBL" id="MCFL01000007">
    <property type="protein sequence ID" value="ORZ38765.1"/>
    <property type="molecule type" value="Genomic_DNA"/>
</dbReference>
<dbReference type="AlphaFoldDB" id="A0A1Y2HVX6"/>
<comment type="caution">
    <text evidence="1">The sequence shown here is derived from an EMBL/GenBank/DDBJ whole genome shotgun (WGS) entry which is preliminary data.</text>
</comment>
<evidence type="ECO:0008006" key="3">
    <source>
        <dbReference type="Google" id="ProtNLM"/>
    </source>
</evidence>
<protein>
    <recommendedName>
        <fullName evidence="3">JmjC domain-containing protein</fullName>
    </recommendedName>
</protein>
<name>A0A1Y2HVX6_9FUNG</name>
<proteinExistence type="predicted"/>
<evidence type="ECO:0000313" key="1">
    <source>
        <dbReference type="EMBL" id="ORZ38765.1"/>
    </source>
</evidence>
<keyword evidence="2" id="KW-1185">Reference proteome</keyword>
<dbReference type="Proteomes" id="UP000193411">
    <property type="component" value="Unassembled WGS sequence"/>
</dbReference>
<organism evidence="1 2">
    <name type="scientific">Catenaria anguillulae PL171</name>
    <dbReference type="NCBI Taxonomy" id="765915"/>
    <lineage>
        <taxon>Eukaryota</taxon>
        <taxon>Fungi</taxon>
        <taxon>Fungi incertae sedis</taxon>
        <taxon>Blastocladiomycota</taxon>
        <taxon>Blastocladiomycetes</taxon>
        <taxon>Blastocladiales</taxon>
        <taxon>Catenariaceae</taxon>
        <taxon>Catenaria</taxon>
    </lineage>
</organism>
<accession>A0A1Y2HVX6</accession>
<gene>
    <name evidence="1" type="ORF">BCR44DRAFT_1281513</name>
</gene>
<dbReference type="OrthoDB" id="438164at2759"/>
<sequence>MPTFAPDVWAEYRDLDQLIAKHGHAQVRFGTVPYADYFGLETGVTTLADFYTKHVKNAAHSDRPPQYVFQKHSDLTLSLLPVLEHLALTHFPRLAHDGGRLICPPSFAGTGNASIHYFVGAPGSGAPFHIHADAVTSISLAQRCGMWRRRSMHPTRASPYTSRGTHASGQCLDVHATGRGFDLRAI</sequence>
<evidence type="ECO:0000313" key="2">
    <source>
        <dbReference type="Proteomes" id="UP000193411"/>
    </source>
</evidence>
<reference evidence="1 2" key="1">
    <citation type="submission" date="2016-07" db="EMBL/GenBank/DDBJ databases">
        <title>Pervasive Adenine N6-methylation of Active Genes in Fungi.</title>
        <authorList>
            <consortium name="DOE Joint Genome Institute"/>
            <person name="Mondo S.J."/>
            <person name="Dannebaum R.O."/>
            <person name="Kuo R.C."/>
            <person name="Labutti K."/>
            <person name="Haridas S."/>
            <person name="Kuo A."/>
            <person name="Salamov A."/>
            <person name="Ahrendt S.R."/>
            <person name="Lipzen A."/>
            <person name="Sullivan W."/>
            <person name="Andreopoulos W.B."/>
            <person name="Clum A."/>
            <person name="Lindquist E."/>
            <person name="Daum C."/>
            <person name="Ramamoorthy G.K."/>
            <person name="Gryganskyi A."/>
            <person name="Culley D."/>
            <person name="Magnuson J.K."/>
            <person name="James T.Y."/>
            <person name="O'Malley M.A."/>
            <person name="Stajich J.E."/>
            <person name="Spatafora J.W."/>
            <person name="Visel A."/>
            <person name="Grigoriev I.V."/>
        </authorList>
    </citation>
    <scope>NUCLEOTIDE SEQUENCE [LARGE SCALE GENOMIC DNA]</scope>
    <source>
        <strain evidence="1 2">PL171</strain>
    </source>
</reference>